<feature type="region of interest" description="Disordered" evidence="1">
    <location>
        <begin position="658"/>
        <end position="680"/>
    </location>
</feature>
<feature type="region of interest" description="Disordered" evidence="1">
    <location>
        <begin position="724"/>
        <end position="752"/>
    </location>
</feature>
<dbReference type="RefSeq" id="WP_139107130.1">
    <property type="nucleotide sequence ID" value="NZ_VDFR01000186.1"/>
</dbReference>
<feature type="region of interest" description="Disordered" evidence="1">
    <location>
        <begin position="1"/>
        <end position="25"/>
    </location>
</feature>
<accession>A0A5C4M8G3</accession>
<evidence type="ECO:0000313" key="4">
    <source>
        <dbReference type="Proteomes" id="UP000306740"/>
    </source>
</evidence>
<name>A0A5C4M8G3_9ACTN</name>
<protein>
    <submittedName>
        <fullName evidence="2">Uncharacterized protein</fullName>
    </submittedName>
</protein>
<sequence>MGHPRVRDSVTAGSSAGPPGVRPTPTLVCIGKDELREGAMTVIDETAGGALEVETPFSESPSPEVPAATLGFLPWTEVTTPFAELLAEDLDGEGEAGEIVAEAFESIRDEQFDEALAELIAETAEAAETGLAGEQPMQLAEQRRQLADAHLAPIDSEAERCVQRFANHVQNLDLEGMAPEQLDEVLERFEVGSLAVSPAGEEFIGGLIKKAKSVVKTVVSTAGKIAKAALPILGPILNKLKSLIRPLLKRVLAIAINKLPAALHAPARSLARRFGLGETELEDLVASEAEEEFLVTSFAPTPVAAGDPETLAESFDAALAESVLGGETLEQGESFGHDQERGAAPAASDELELLAEARGAFIDRVAAAQEGEDLTPVIDQFIPAILPALRLGIRLVGRPRVVGFLSGFLAKLIGQWVGPKLSGPLSSAIVDVGLRVIGLEQGQPGRPGQLEQEAAPATLAATVEDTVRRLSEQPAEFFEDEDLLQVALTEAFEGAVAANFPAPLVRPDLQIAPSLGGSFVLRRARTAIAYKKFSRVPEIEVTAAVAATVTTFGGATLDAALRAAGMTLPGRFRLHVYESGPGTTLVRLARLEKIGGAAFPRGAHSQLHPLTVAAAGVLLREPRLGVDVPAQFLASRHRISVGQRFFALEPIGQVEAPATKAGAATGEVAPPTQARNRTDEARGEVRLSLYFSEADAQRIAAAVSSGRGGTVLLRALLRAAFPAMPGSRARRRRAPAGRRRGRRPMSPSRRRLRASVAKALAAWVRTRGQEFVRAAQDPANGVTVHVHARGVVGPVSEAEDDVPSATVGGATPDGATPVSAGTPAAASPAPGAPPTAAAPVTITVTPGRSTP</sequence>
<dbReference type="EMBL" id="VDFR01000230">
    <property type="protein sequence ID" value="TNC29386.1"/>
    <property type="molecule type" value="Genomic_DNA"/>
</dbReference>
<proteinExistence type="predicted"/>
<evidence type="ECO:0000313" key="2">
    <source>
        <dbReference type="EMBL" id="TNC29386.1"/>
    </source>
</evidence>
<dbReference type="AlphaFoldDB" id="A0A5C4M8G3"/>
<comment type="caution">
    <text evidence="2">The sequence shown here is derived from an EMBL/GenBank/DDBJ whole genome shotgun (WGS) entry which is preliminary data.</text>
</comment>
<dbReference type="EMBL" id="VDFR01000186">
    <property type="protein sequence ID" value="TNC32837.1"/>
    <property type="molecule type" value="Genomic_DNA"/>
</dbReference>
<evidence type="ECO:0000313" key="3">
    <source>
        <dbReference type="EMBL" id="TNC32837.1"/>
    </source>
</evidence>
<organism evidence="2 4">
    <name type="scientific">Mumia zhuanghuii</name>
    <dbReference type="NCBI Taxonomy" id="2585211"/>
    <lineage>
        <taxon>Bacteria</taxon>
        <taxon>Bacillati</taxon>
        <taxon>Actinomycetota</taxon>
        <taxon>Actinomycetes</taxon>
        <taxon>Propionibacteriales</taxon>
        <taxon>Nocardioidaceae</taxon>
        <taxon>Mumia</taxon>
    </lineage>
</organism>
<dbReference type="Proteomes" id="UP000306740">
    <property type="component" value="Unassembled WGS sequence"/>
</dbReference>
<evidence type="ECO:0000256" key="1">
    <source>
        <dbReference type="SAM" id="MobiDB-lite"/>
    </source>
</evidence>
<dbReference type="OrthoDB" id="5501404at2"/>
<reference evidence="2 4" key="1">
    <citation type="submission" date="2019-05" db="EMBL/GenBank/DDBJ databases">
        <title>Mumia sp. nov., isolated from the intestinal contents of plateau pika (Ochotona curzoniae) in the Qinghai-Tibet plateau of China.</title>
        <authorList>
            <person name="Tian Z."/>
        </authorList>
    </citation>
    <scope>NUCLEOTIDE SEQUENCE [LARGE SCALE GENOMIC DNA]</scope>
    <source>
        <strain evidence="4">527</strain>
        <strain evidence="2">Z527</strain>
    </source>
</reference>
<feature type="region of interest" description="Disordered" evidence="1">
    <location>
        <begin position="794"/>
        <end position="851"/>
    </location>
</feature>
<feature type="compositionally biased region" description="Basic residues" evidence="1">
    <location>
        <begin position="728"/>
        <end position="752"/>
    </location>
</feature>
<feature type="compositionally biased region" description="Low complexity" evidence="1">
    <location>
        <begin position="814"/>
        <end position="851"/>
    </location>
</feature>
<gene>
    <name evidence="3" type="ORF">FHE65_30070</name>
    <name evidence="2" type="ORF">FHE65_33535</name>
</gene>